<sequence>MRSSRFSDYEVYSDSAIDEEGSLIHIALMAEAEPVSVEDALRQPVWKNAIVEELNSIERNNTWRLVDLPLGKCSIGVKWVFKKKLNPDGSVSKYKARLVARGFLQKKGIDFDKVFAPVERLETICVVVAIACARRWQIYQLDVKSDLL</sequence>
<evidence type="ECO:0000313" key="3">
    <source>
        <dbReference type="RefSeq" id="XP_014522463.1"/>
    </source>
</evidence>
<dbReference type="AlphaFoldDB" id="A0A1S3VVR6"/>
<name>A0A1S3VVR6_VIGRR</name>
<evidence type="ECO:0000259" key="1">
    <source>
        <dbReference type="Pfam" id="PF07727"/>
    </source>
</evidence>
<organism evidence="2 3">
    <name type="scientific">Vigna radiata var. radiata</name>
    <name type="common">Mung bean</name>
    <name type="synonym">Phaseolus aureus</name>
    <dbReference type="NCBI Taxonomy" id="3916"/>
    <lineage>
        <taxon>Eukaryota</taxon>
        <taxon>Viridiplantae</taxon>
        <taxon>Streptophyta</taxon>
        <taxon>Embryophyta</taxon>
        <taxon>Tracheophyta</taxon>
        <taxon>Spermatophyta</taxon>
        <taxon>Magnoliopsida</taxon>
        <taxon>eudicotyledons</taxon>
        <taxon>Gunneridae</taxon>
        <taxon>Pentapetalae</taxon>
        <taxon>rosids</taxon>
        <taxon>fabids</taxon>
        <taxon>Fabales</taxon>
        <taxon>Fabaceae</taxon>
        <taxon>Papilionoideae</taxon>
        <taxon>50 kb inversion clade</taxon>
        <taxon>NPAAA clade</taxon>
        <taxon>indigoferoid/millettioid clade</taxon>
        <taxon>Phaseoleae</taxon>
        <taxon>Vigna</taxon>
    </lineage>
</organism>
<dbReference type="GeneID" id="106778967"/>
<dbReference type="RefSeq" id="XP_014522463.1">
    <property type="nucleotide sequence ID" value="XM_014666977.1"/>
</dbReference>
<dbReference type="STRING" id="3916.A0A1S3VVR6"/>
<protein>
    <submittedName>
        <fullName evidence="3">Uncharacterized protein LOC106778967</fullName>
    </submittedName>
</protein>
<dbReference type="Pfam" id="PF07727">
    <property type="entry name" value="RVT_2"/>
    <property type="match status" value="1"/>
</dbReference>
<feature type="domain" description="Reverse transcriptase Ty1/copia-type" evidence="1">
    <location>
        <begin position="60"/>
        <end position="147"/>
    </location>
</feature>
<reference evidence="3" key="1">
    <citation type="submission" date="2025-08" db="UniProtKB">
        <authorList>
            <consortium name="RefSeq"/>
        </authorList>
    </citation>
    <scope>IDENTIFICATION</scope>
    <source>
        <tissue evidence="3">Leaf</tissue>
    </source>
</reference>
<dbReference type="OrthoDB" id="1917367at2759"/>
<dbReference type="KEGG" id="vra:106778967"/>
<gene>
    <name evidence="3" type="primary">LOC106778967</name>
</gene>
<dbReference type="Proteomes" id="UP000087766">
    <property type="component" value="Unplaced"/>
</dbReference>
<accession>A0A1S3VVR6</accession>
<dbReference type="InterPro" id="IPR013103">
    <property type="entry name" value="RVT_2"/>
</dbReference>
<evidence type="ECO:0000313" key="2">
    <source>
        <dbReference type="Proteomes" id="UP000087766"/>
    </source>
</evidence>
<proteinExistence type="predicted"/>
<keyword evidence="2" id="KW-1185">Reference proteome</keyword>